<dbReference type="EMBL" id="BLXT01001037">
    <property type="protein sequence ID" value="GFN82792.1"/>
    <property type="molecule type" value="Genomic_DNA"/>
</dbReference>
<reference evidence="1 2" key="1">
    <citation type="journal article" date="2021" name="Elife">
        <title>Chloroplast acquisition without the gene transfer in kleptoplastic sea slugs, Plakobranchus ocellatus.</title>
        <authorList>
            <person name="Maeda T."/>
            <person name="Takahashi S."/>
            <person name="Yoshida T."/>
            <person name="Shimamura S."/>
            <person name="Takaki Y."/>
            <person name="Nagai Y."/>
            <person name="Toyoda A."/>
            <person name="Suzuki Y."/>
            <person name="Arimoto A."/>
            <person name="Ishii H."/>
            <person name="Satoh N."/>
            <person name="Nishiyama T."/>
            <person name="Hasebe M."/>
            <person name="Maruyama T."/>
            <person name="Minagawa J."/>
            <person name="Obokata J."/>
            <person name="Shigenobu S."/>
        </authorList>
    </citation>
    <scope>NUCLEOTIDE SEQUENCE [LARGE SCALE GENOMIC DNA]</scope>
</reference>
<accession>A0AAV3YKP4</accession>
<comment type="caution">
    <text evidence="1">The sequence shown here is derived from an EMBL/GenBank/DDBJ whole genome shotgun (WGS) entry which is preliminary data.</text>
</comment>
<proteinExistence type="predicted"/>
<keyword evidence="2" id="KW-1185">Reference proteome</keyword>
<sequence length="121" mass="13272">MKNFFKSNCTKSHKGSSGRATCGLHKTYTSPFLAFHLLSFTSASCVGPTGIDLSSILRGKNDQPIGQQKPALPLSLKRKEWQKRCIDKQQPFTGTVITFASWIHLFSNTGRTSGQTKAPAL</sequence>
<gene>
    <name evidence="1" type="ORF">PoB_000929800</name>
</gene>
<organism evidence="1 2">
    <name type="scientific">Plakobranchus ocellatus</name>
    <dbReference type="NCBI Taxonomy" id="259542"/>
    <lineage>
        <taxon>Eukaryota</taxon>
        <taxon>Metazoa</taxon>
        <taxon>Spiralia</taxon>
        <taxon>Lophotrochozoa</taxon>
        <taxon>Mollusca</taxon>
        <taxon>Gastropoda</taxon>
        <taxon>Heterobranchia</taxon>
        <taxon>Euthyneura</taxon>
        <taxon>Panpulmonata</taxon>
        <taxon>Sacoglossa</taxon>
        <taxon>Placobranchoidea</taxon>
        <taxon>Plakobranchidae</taxon>
        <taxon>Plakobranchus</taxon>
    </lineage>
</organism>
<evidence type="ECO:0000313" key="1">
    <source>
        <dbReference type="EMBL" id="GFN82792.1"/>
    </source>
</evidence>
<dbReference type="AlphaFoldDB" id="A0AAV3YKP4"/>
<evidence type="ECO:0000313" key="2">
    <source>
        <dbReference type="Proteomes" id="UP000735302"/>
    </source>
</evidence>
<dbReference type="Proteomes" id="UP000735302">
    <property type="component" value="Unassembled WGS sequence"/>
</dbReference>
<protein>
    <submittedName>
        <fullName evidence="1">Uncharacterized protein</fullName>
    </submittedName>
</protein>
<name>A0AAV3YKP4_9GAST</name>